<reference evidence="3 4" key="1">
    <citation type="journal article" date="2023" name="Arcadia Sci">
        <title>De novo assembly of a long-read Amblyomma americanum tick genome.</title>
        <authorList>
            <person name="Chou S."/>
            <person name="Poskanzer K.E."/>
            <person name="Rollins M."/>
            <person name="Thuy-Boun P.S."/>
        </authorList>
    </citation>
    <scope>NUCLEOTIDE SEQUENCE [LARGE SCALE GENOMIC DNA]</scope>
    <source>
        <strain evidence="3">F_SG_1</strain>
        <tissue evidence="3">Salivary glands</tissue>
    </source>
</reference>
<comment type="caution">
    <text evidence="3">The sequence shown here is derived from an EMBL/GenBank/DDBJ whole genome shotgun (WGS) entry which is preliminary data.</text>
</comment>
<gene>
    <name evidence="3" type="ORF">V5799_017911</name>
</gene>
<accession>A0AAQ4F0U0</accession>
<feature type="compositionally biased region" description="Basic and acidic residues" evidence="2">
    <location>
        <begin position="378"/>
        <end position="387"/>
    </location>
</feature>
<feature type="coiled-coil region" evidence="1">
    <location>
        <begin position="414"/>
        <end position="469"/>
    </location>
</feature>
<evidence type="ECO:0000256" key="1">
    <source>
        <dbReference type="SAM" id="Coils"/>
    </source>
</evidence>
<feature type="compositionally biased region" description="Polar residues" evidence="2">
    <location>
        <begin position="367"/>
        <end position="376"/>
    </location>
</feature>
<dbReference type="AlphaFoldDB" id="A0AAQ4F0U0"/>
<protein>
    <submittedName>
        <fullName evidence="3">Uncharacterized protein</fullName>
    </submittedName>
</protein>
<dbReference type="Gene3D" id="3.30.40.10">
    <property type="entry name" value="Zinc/RING finger domain, C3HC4 (zinc finger)"/>
    <property type="match status" value="1"/>
</dbReference>
<evidence type="ECO:0000256" key="2">
    <source>
        <dbReference type="SAM" id="MobiDB-lite"/>
    </source>
</evidence>
<dbReference type="InterPro" id="IPR013083">
    <property type="entry name" value="Znf_RING/FYVE/PHD"/>
</dbReference>
<name>A0AAQ4F0U0_AMBAM</name>
<proteinExistence type="predicted"/>
<evidence type="ECO:0000313" key="4">
    <source>
        <dbReference type="Proteomes" id="UP001321473"/>
    </source>
</evidence>
<dbReference type="SUPFAM" id="SSF57850">
    <property type="entry name" value="RING/U-box"/>
    <property type="match status" value="1"/>
</dbReference>
<keyword evidence="4" id="KW-1185">Reference proteome</keyword>
<sequence>MHSTTLECSERTALPDVQIKQSQLAGKHDRKDYSRGPHPPLYDGDMFGTDDGPSASKPQVLRSSGQLSSYVVETAYEQVLRRNYREHLELFPPDATREPFRLSGPHLRPRRQFSSMRYPYVAATRPSRAAESNLHSEHCAMFPVTGDTPEVNKTTHSTGISRRRIMPTKVLLRGFDPEIPEGQIVTFCDDLPPNVVCAQCDNVSAILHKDPKGHAYCTSCMNMCSNGGCFECPECNRKVHFSQLIVDRSTRDRIKTMKVICPNAVPGNPVQITFNAIKAHLTRCSCGQVADAPADSEQPASPSSLSMSSKTIFKCPRCKEDFTKKLVGAHVKTCKGPRKLEQTQLQQVSNHQVSSPDEKSKGAGDKTFSQDSNSCKEPTLEGEDKPPAKFADSFSEHPPSVIDSPFERATDPRLLQLTQQLEEARKEMSDLKDENGKLKEELCKKNASLQEALSTMKQEEESKHKAQQAIGDLGKSVASLCSLQKDCDRLGDCVDQLSSNIMQVTQHFQQELQKIAHMFPPARAQCRPNLEEP</sequence>
<dbReference type="EMBL" id="JARKHS020008481">
    <property type="protein sequence ID" value="KAK8780746.1"/>
    <property type="molecule type" value="Genomic_DNA"/>
</dbReference>
<feature type="region of interest" description="Disordered" evidence="2">
    <location>
        <begin position="342"/>
        <end position="412"/>
    </location>
</feature>
<feature type="compositionally biased region" description="Basic and acidic residues" evidence="2">
    <location>
        <begin position="26"/>
        <end position="35"/>
    </location>
</feature>
<keyword evidence="1" id="KW-0175">Coiled coil</keyword>
<evidence type="ECO:0000313" key="3">
    <source>
        <dbReference type="EMBL" id="KAK8780746.1"/>
    </source>
</evidence>
<feature type="compositionally biased region" description="Polar residues" evidence="2">
    <location>
        <begin position="342"/>
        <end position="355"/>
    </location>
</feature>
<dbReference type="Proteomes" id="UP001321473">
    <property type="component" value="Unassembled WGS sequence"/>
</dbReference>
<feature type="region of interest" description="Disordered" evidence="2">
    <location>
        <begin position="1"/>
        <end position="61"/>
    </location>
</feature>
<organism evidence="3 4">
    <name type="scientific">Amblyomma americanum</name>
    <name type="common">Lone star tick</name>
    <dbReference type="NCBI Taxonomy" id="6943"/>
    <lineage>
        <taxon>Eukaryota</taxon>
        <taxon>Metazoa</taxon>
        <taxon>Ecdysozoa</taxon>
        <taxon>Arthropoda</taxon>
        <taxon>Chelicerata</taxon>
        <taxon>Arachnida</taxon>
        <taxon>Acari</taxon>
        <taxon>Parasitiformes</taxon>
        <taxon>Ixodida</taxon>
        <taxon>Ixodoidea</taxon>
        <taxon>Ixodidae</taxon>
        <taxon>Amblyomminae</taxon>
        <taxon>Amblyomma</taxon>
    </lineage>
</organism>